<protein>
    <submittedName>
        <fullName evidence="3">Uncharacterized protein</fullName>
    </submittedName>
</protein>
<keyword evidence="1" id="KW-0472">Membrane</keyword>
<keyword evidence="2" id="KW-0732">Signal</keyword>
<organism evidence="3 4">
    <name type="scientific">Sphingomonas taxi</name>
    <dbReference type="NCBI Taxonomy" id="1549858"/>
    <lineage>
        <taxon>Bacteria</taxon>
        <taxon>Pseudomonadati</taxon>
        <taxon>Pseudomonadota</taxon>
        <taxon>Alphaproteobacteria</taxon>
        <taxon>Sphingomonadales</taxon>
        <taxon>Sphingomonadaceae</taxon>
        <taxon>Sphingomonas</taxon>
    </lineage>
</organism>
<feature type="chain" id="PRO_5016179403" evidence="2">
    <location>
        <begin position="23"/>
        <end position="83"/>
    </location>
</feature>
<feature type="signal peptide" evidence="2">
    <location>
        <begin position="1"/>
        <end position="22"/>
    </location>
</feature>
<dbReference type="EMBL" id="QFQI01000003">
    <property type="protein sequence ID" value="PZQ61165.1"/>
    <property type="molecule type" value="Genomic_DNA"/>
</dbReference>
<gene>
    <name evidence="3" type="ORF">DI544_06225</name>
</gene>
<keyword evidence="1" id="KW-0812">Transmembrane</keyword>
<evidence type="ECO:0000313" key="4">
    <source>
        <dbReference type="Proteomes" id="UP000249229"/>
    </source>
</evidence>
<keyword evidence="1" id="KW-1133">Transmembrane helix</keyword>
<sequence length="83" mass="7818">MKLASLFAAAAVLTLAGTPALAAPSGNSAASLSVAKSVRAGTPSKGKSQLAAPGSIVALVLAAAIVAGGVIIAVDDDDDSDSN</sequence>
<proteinExistence type="predicted"/>
<evidence type="ECO:0000256" key="1">
    <source>
        <dbReference type="SAM" id="Phobius"/>
    </source>
</evidence>
<evidence type="ECO:0000256" key="2">
    <source>
        <dbReference type="SAM" id="SignalP"/>
    </source>
</evidence>
<dbReference type="Proteomes" id="UP000249229">
    <property type="component" value="Unassembled WGS sequence"/>
</dbReference>
<dbReference type="AlphaFoldDB" id="A0A2W5PE83"/>
<reference evidence="3 4" key="1">
    <citation type="submission" date="2017-08" db="EMBL/GenBank/DDBJ databases">
        <title>Infants hospitalized years apart are colonized by the same room-sourced microbial strains.</title>
        <authorList>
            <person name="Brooks B."/>
            <person name="Olm M.R."/>
            <person name="Firek B.A."/>
            <person name="Baker R."/>
            <person name="Thomas B.C."/>
            <person name="Morowitz M.J."/>
            <person name="Banfield J.F."/>
        </authorList>
    </citation>
    <scope>NUCLEOTIDE SEQUENCE [LARGE SCALE GENOMIC DNA]</scope>
    <source>
        <strain evidence="3">S2_005_001_R1_22</strain>
    </source>
</reference>
<name>A0A2W5PE83_9SPHN</name>
<evidence type="ECO:0000313" key="3">
    <source>
        <dbReference type="EMBL" id="PZQ61165.1"/>
    </source>
</evidence>
<accession>A0A2W5PE83</accession>
<comment type="caution">
    <text evidence="3">The sequence shown here is derived from an EMBL/GenBank/DDBJ whole genome shotgun (WGS) entry which is preliminary data.</text>
</comment>
<feature type="transmembrane region" description="Helical" evidence="1">
    <location>
        <begin position="50"/>
        <end position="74"/>
    </location>
</feature>